<sequence length="373" mass="43286">MKYRKFGRCDFEVSALGFGCMRFPTKDKKINENEAIRMLRYAIDNGVNYIDTAYPYHNGNSELLVAKALKDDYREKVKLATKSPVWLVEKHEDFDKYLNEQLKKLETDYIDMYLLHALDKERWTKIKSLNVFKFIERALKDGRIKHIGFSFHDDINTFKEIVDSYDWTFCQIQYNYMDEYYQAGIEGLKYAYNKGLAVIVMEPLKGGKLAQEPPKIIKDLWNSYKVKKTPAEWALQWLLNQPEVSIVLSGMSSMEQVIENIKIADKSEINSLSSEEIELINLVKTKYKDLIKVNCTSCKYCVPCPAGVDIPKNFSLYNEAFVYNNLENSSKLYSKLEDKAKASSCIECGKCEEVCPQHISIREKLKEVVKTLT</sequence>
<dbReference type="PROSITE" id="PS51379">
    <property type="entry name" value="4FE4S_FER_2"/>
    <property type="match status" value="1"/>
</dbReference>
<dbReference type="GO" id="GO:0016491">
    <property type="term" value="F:oxidoreductase activity"/>
    <property type="evidence" value="ECO:0007669"/>
    <property type="project" value="UniProtKB-KW"/>
</dbReference>
<comment type="caution">
    <text evidence="5">The sequence shown here is derived from an EMBL/GenBank/DDBJ whole genome shotgun (WGS) entry which is preliminary data.</text>
</comment>
<dbReference type="SUPFAM" id="SSF54862">
    <property type="entry name" value="4Fe-4S ferredoxins"/>
    <property type="match status" value="1"/>
</dbReference>
<dbReference type="EMBL" id="LTBB01000001">
    <property type="protein sequence ID" value="KYH30301.1"/>
    <property type="molecule type" value="Genomic_DNA"/>
</dbReference>
<keyword evidence="2" id="KW-0408">Iron</keyword>
<dbReference type="PANTHER" id="PTHR43312:SF2">
    <property type="entry name" value="OXIDOREDUCTASE"/>
    <property type="match status" value="1"/>
</dbReference>
<dbReference type="GO" id="GO:0046872">
    <property type="term" value="F:metal ion binding"/>
    <property type="evidence" value="ECO:0007669"/>
    <property type="project" value="UniProtKB-KW"/>
</dbReference>
<dbReference type="InterPro" id="IPR053135">
    <property type="entry name" value="AKR2_Oxidoreductase"/>
</dbReference>
<feature type="domain" description="4Fe-4S ferredoxin-type" evidence="4">
    <location>
        <begin position="336"/>
        <end position="364"/>
    </location>
</feature>
<dbReference type="Pfam" id="PF00248">
    <property type="entry name" value="Aldo_ket_red"/>
    <property type="match status" value="1"/>
</dbReference>
<dbReference type="Pfam" id="PF13187">
    <property type="entry name" value="Fer4_9"/>
    <property type="match status" value="1"/>
</dbReference>
<keyword evidence="5" id="KW-0560">Oxidoreductase</keyword>
<dbReference type="GO" id="GO:0051536">
    <property type="term" value="F:iron-sulfur cluster binding"/>
    <property type="evidence" value="ECO:0007669"/>
    <property type="project" value="UniProtKB-KW"/>
</dbReference>
<dbReference type="AlphaFoldDB" id="A0A151ARM9"/>
<dbReference type="SUPFAM" id="SSF51430">
    <property type="entry name" value="NAD(P)-linked oxidoreductase"/>
    <property type="match status" value="1"/>
</dbReference>
<gene>
    <name evidence="5" type="primary">yhdN_1</name>
    <name evidence="5" type="ORF">CLCOL_02470</name>
</gene>
<proteinExistence type="predicted"/>
<accession>A0A151ARM9</accession>
<reference evidence="5 6" key="1">
    <citation type="submission" date="2016-02" db="EMBL/GenBank/DDBJ databases">
        <title>Genome sequence of Clostridium colicanis DSM 13634.</title>
        <authorList>
            <person name="Poehlein A."/>
            <person name="Daniel R."/>
        </authorList>
    </citation>
    <scope>NUCLEOTIDE SEQUENCE [LARGE SCALE GENOMIC DNA]</scope>
    <source>
        <strain evidence="5 6">DSM 13634</strain>
    </source>
</reference>
<dbReference type="PRINTS" id="PR00069">
    <property type="entry name" value="ALDKETRDTASE"/>
</dbReference>
<protein>
    <submittedName>
        <fullName evidence="5">General stress protein 69</fullName>
        <ecNumber evidence="5">1.1.1.-</ecNumber>
    </submittedName>
</protein>
<keyword evidence="3" id="KW-0411">Iron-sulfur</keyword>
<dbReference type="STRING" id="1121305.CLCOL_02470"/>
<dbReference type="InterPro" id="IPR036812">
    <property type="entry name" value="NAD(P)_OxRdtase_dom_sf"/>
</dbReference>
<dbReference type="Gene3D" id="1.10.1060.10">
    <property type="entry name" value="Alpha-helical ferredoxin"/>
    <property type="match status" value="1"/>
</dbReference>
<dbReference type="CDD" id="cd19096">
    <property type="entry name" value="AKR_Fe-S_oxidoreductase"/>
    <property type="match status" value="1"/>
</dbReference>
<dbReference type="InterPro" id="IPR020471">
    <property type="entry name" value="AKR"/>
</dbReference>
<keyword evidence="6" id="KW-1185">Reference proteome</keyword>
<dbReference type="RefSeq" id="WP_061857180.1">
    <property type="nucleotide sequence ID" value="NZ_LTBB01000001.1"/>
</dbReference>
<evidence type="ECO:0000259" key="4">
    <source>
        <dbReference type="PROSITE" id="PS51379"/>
    </source>
</evidence>
<dbReference type="PATRIC" id="fig|1121305.3.peg.244"/>
<dbReference type="InterPro" id="IPR023210">
    <property type="entry name" value="NADP_OxRdtase_dom"/>
</dbReference>
<evidence type="ECO:0000313" key="5">
    <source>
        <dbReference type="EMBL" id="KYH30301.1"/>
    </source>
</evidence>
<keyword evidence="1" id="KW-0479">Metal-binding</keyword>
<evidence type="ECO:0000256" key="3">
    <source>
        <dbReference type="ARBA" id="ARBA00023014"/>
    </source>
</evidence>
<organism evidence="5 6">
    <name type="scientific">Clostridium colicanis DSM 13634</name>
    <dbReference type="NCBI Taxonomy" id="1121305"/>
    <lineage>
        <taxon>Bacteria</taxon>
        <taxon>Bacillati</taxon>
        <taxon>Bacillota</taxon>
        <taxon>Clostridia</taxon>
        <taxon>Eubacteriales</taxon>
        <taxon>Clostridiaceae</taxon>
        <taxon>Clostridium</taxon>
    </lineage>
</organism>
<evidence type="ECO:0000256" key="1">
    <source>
        <dbReference type="ARBA" id="ARBA00022723"/>
    </source>
</evidence>
<dbReference type="InterPro" id="IPR009051">
    <property type="entry name" value="Helical_ferredxn"/>
</dbReference>
<dbReference type="PROSITE" id="PS00198">
    <property type="entry name" value="4FE4S_FER_1"/>
    <property type="match status" value="1"/>
</dbReference>
<dbReference type="Gene3D" id="3.20.20.100">
    <property type="entry name" value="NADP-dependent oxidoreductase domain"/>
    <property type="match status" value="1"/>
</dbReference>
<dbReference type="PANTHER" id="PTHR43312">
    <property type="entry name" value="D-THREO-ALDOSE 1-DEHYDROGENASE"/>
    <property type="match status" value="1"/>
</dbReference>
<dbReference type="InterPro" id="IPR017900">
    <property type="entry name" value="4Fe4S_Fe_S_CS"/>
</dbReference>
<name>A0A151ARM9_9CLOT</name>
<evidence type="ECO:0000313" key="6">
    <source>
        <dbReference type="Proteomes" id="UP000075374"/>
    </source>
</evidence>
<dbReference type="InterPro" id="IPR017896">
    <property type="entry name" value="4Fe4S_Fe-S-bd"/>
</dbReference>
<evidence type="ECO:0000256" key="2">
    <source>
        <dbReference type="ARBA" id="ARBA00023004"/>
    </source>
</evidence>
<dbReference type="EC" id="1.1.1.-" evidence="5"/>
<dbReference type="Proteomes" id="UP000075374">
    <property type="component" value="Unassembled WGS sequence"/>
</dbReference>